<dbReference type="AlphaFoldDB" id="A0AAE4TNZ0"/>
<evidence type="ECO:0000313" key="2">
    <source>
        <dbReference type="Proteomes" id="UP001187859"/>
    </source>
</evidence>
<sequence>MTTKRRVLLDGNGSTKINVEGLGVYVPAIEHDHLKQKLGTEIQQLKDQVQAMQLEQSTHVDDIGIDRFTNAMRVKMAYARAKGRSGWDDPAQCSGEQLATMLVEHLTKGNDGTFEDVANFAMMLHQRQESPSLLVDAVNAIKASVVNELVAVLNEASENAFDNDYLQEARAMDDAAEIISARAKQIMKIKDVEAS</sequence>
<protein>
    <submittedName>
        <fullName evidence="1">Uncharacterized protein</fullName>
    </submittedName>
</protein>
<dbReference type="RefSeq" id="WP_317519859.1">
    <property type="nucleotide sequence ID" value="NZ_JASGOQ010000001.1"/>
</dbReference>
<dbReference type="EMBL" id="JASGOQ010000001">
    <property type="protein sequence ID" value="MDV5390789.1"/>
    <property type="molecule type" value="Genomic_DNA"/>
</dbReference>
<accession>A0AAE4TNZ0</accession>
<gene>
    <name evidence="1" type="ORF">QM089_11085</name>
</gene>
<dbReference type="Proteomes" id="UP001187859">
    <property type="component" value="Unassembled WGS sequence"/>
</dbReference>
<evidence type="ECO:0000313" key="1">
    <source>
        <dbReference type="EMBL" id="MDV5390789.1"/>
    </source>
</evidence>
<name>A0AAE4TNZ0_9GAMM</name>
<comment type="caution">
    <text evidence="1">The sequence shown here is derived from an EMBL/GenBank/DDBJ whole genome shotgun (WGS) entry which is preliminary data.</text>
</comment>
<organism evidence="1 2">
    <name type="scientific">Shewanella xiamenensis</name>
    <dbReference type="NCBI Taxonomy" id="332186"/>
    <lineage>
        <taxon>Bacteria</taxon>
        <taxon>Pseudomonadati</taxon>
        <taxon>Pseudomonadota</taxon>
        <taxon>Gammaproteobacteria</taxon>
        <taxon>Alteromonadales</taxon>
        <taxon>Shewanellaceae</taxon>
        <taxon>Shewanella</taxon>
    </lineage>
</organism>
<proteinExistence type="predicted"/>
<reference evidence="1" key="1">
    <citation type="submission" date="2023-05" db="EMBL/GenBank/DDBJ databases">
        <title>Colonisation of extended spectrum b-lactamase- and carbapenemase-producing bacteria on hospital surfaces from low- and middle-income countries.</title>
        <authorList>
            <person name="Nieto-Rosado M."/>
            <person name="Sands K."/>
            <person name="Iregbu K."/>
            <person name="Zahra R."/>
            <person name="Mazarati J.B."/>
            <person name="Mehtar S."/>
            <person name="Barnards-Group B."/>
            <person name="Walsh T.R."/>
        </authorList>
    </citation>
    <scope>NUCLEOTIDE SEQUENCE</scope>
    <source>
        <strain evidence="1">PP-E493</strain>
    </source>
</reference>